<evidence type="ECO:0000313" key="2">
    <source>
        <dbReference type="EMBL" id="QBR03577.1"/>
    </source>
</evidence>
<dbReference type="AlphaFoldDB" id="A0A4P7D842"/>
<dbReference type="SUPFAM" id="SSF81901">
    <property type="entry name" value="HCP-like"/>
    <property type="match status" value="1"/>
</dbReference>
<dbReference type="Proteomes" id="UP000295727">
    <property type="component" value="Chromosome 4"/>
</dbReference>
<dbReference type="InterPro" id="IPR045653">
    <property type="entry name" value="DUF6396"/>
</dbReference>
<dbReference type="InterPro" id="IPR050767">
    <property type="entry name" value="Sel1_AlgK"/>
</dbReference>
<protein>
    <submittedName>
        <fullName evidence="2">Sel1 repeat family protein</fullName>
    </submittedName>
</protein>
<accession>A0A4P7D842</accession>
<evidence type="ECO:0000259" key="1">
    <source>
        <dbReference type="Pfam" id="PF19933"/>
    </source>
</evidence>
<reference evidence="2 3" key="1">
    <citation type="submission" date="2019-03" db="EMBL/GenBank/DDBJ databases">
        <title>Paraburkholderia sp. 7MH5, isolated from subtropical forest soil.</title>
        <authorList>
            <person name="Gao Z.-H."/>
            <person name="Qiu L.-H."/>
        </authorList>
    </citation>
    <scope>NUCLEOTIDE SEQUENCE [LARGE SCALE GENOMIC DNA]</scope>
    <source>
        <strain evidence="2 3">7MH5</strain>
    </source>
</reference>
<evidence type="ECO:0000313" key="3">
    <source>
        <dbReference type="Proteomes" id="UP000295727"/>
    </source>
</evidence>
<sequence>MPSQTDWSAVRAKLAFTCVHAADHLPALDPTADALFKYARYLQKQDGPKNYDEIARYYRIAAASGHYKANNNLQNMLENGQVSSPDAPAEAVDLASQLIKAAIPWGYYEMGHYLEVGYGVEQDAEKARHYFRQAADLGDPDAQYYVGDLLSPKDRAPDISRQMMRCAVDQGFGKAASDLGVDLMDSKSYVQATEIFQKGVEAGDEQSARFLANGFDTDTSDPLYYLELARDPERSRRYKLIGKFIDDHDGLNPKVPDIDLIVPLPPAKLPEWDGTFQWQKEQDAAVPPSKPAESLVAKLAREKNLDPATGLPLKPKDSRVPLGTTAYTNEACPQEGVWCAKQWTYYSPEATQHFSKGQTMPDLLLRYPRSMKILDALLGVREDRTYATWTLVSYSKQA</sequence>
<dbReference type="InterPro" id="IPR011990">
    <property type="entry name" value="TPR-like_helical_dom_sf"/>
</dbReference>
<dbReference type="PANTHER" id="PTHR11102:SF160">
    <property type="entry name" value="ERAD-ASSOCIATED E3 UBIQUITIN-PROTEIN LIGASE COMPONENT HRD3"/>
    <property type="match status" value="1"/>
</dbReference>
<dbReference type="PANTHER" id="PTHR11102">
    <property type="entry name" value="SEL-1-LIKE PROTEIN"/>
    <property type="match status" value="1"/>
</dbReference>
<dbReference type="Pfam" id="PF19933">
    <property type="entry name" value="DUF6396"/>
    <property type="match status" value="1"/>
</dbReference>
<dbReference type="InterPro" id="IPR006597">
    <property type="entry name" value="Sel1-like"/>
</dbReference>
<keyword evidence="3" id="KW-1185">Reference proteome</keyword>
<dbReference type="OrthoDB" id="8578120at2"/>
<dbReference type="KEGG" id="ppai:E1956_41410"/>
<gene>
    <name evidence="2" type="ORF">E1956_41410</name>
</gene>
<dbReference type="EMBL" id="CP038151">
    <property type="protein sequence ID" value="QBR03577.1"/>
    <property type="molecule type" value="Genomic_DNA"/>
</dbReference>
<name>A0A4P7D842_9BURK</name>
<organism evidence="2 3">
    <name type="scientific">Paraburkholderia pallida</name>
    <dbReference type="NCBI Taxonomy" id="2547399"/>
    <lineage>
        <taxon>Bacteria</taxon>
        <taxon>Pseudomonadati</taxon>
        <taxon>Pseudomonadota</taxon>
        <taxon>Betaproteobacteria</taxon>
        <taxon>Burkholderiales</taxon>
        <taxon>Burkholderiaceae</taxon>
        <taxon>Paraburkholderia</taxon>
    </lineage>
</organism>
<dbReference type="RefSeq" id="WP_134759130.1">
    <property type="nucleotide sequence ID" value="NZ_CP038151.1"/>
</dbReference>
<dbReference type="Pfam" id="PF08238">
    <property type="entry name" value="Sel1"/>
    <property type="match status" value="2"/>
</dbReference>
<proteinExistence type="predicted"/>
<feature type="domain" description="DUF6396" evidence="1">
    <location>
        <begin position="207"/>
        <end position="313"/>
    </location>
</feature>
<dbReference type="Gene3D" id="1.25.40.10">
    <property type="entry name" value="Tetratricopeptide repeat domain"/>
    <property type="match status" value="1"/>
</dbReference>
<dbReference type="SMART" id="SM00671">
    <property type="entry name" value="SEL1"/>
    <property type="match status" value="3"/>
</dbReference>